<proteinExistence type="predicted"/>
<evidence type="ECO:0008006" key="4">
    <source>
        <dbReference type="Google" id="ProtNLM"/>
    </source>
</evidence>
<sequence>MIILVIIWLIAILFAIPSYGISILIAGFITYIRFNTYNNGMQVTQDWLFEQYKRYFITMQNAKNHRPKMHPRDEYTKKELRELLSYTYAIVKEHYGANSFDDSAMRTVIKVTFDTVYTYCNIFGVSGWKTYDIDDYVKDPTILLDLATRDYNDDLYNEIISKYKG</sequence>
<feature type="transmembrane region" description="Helical" evidence="1">
    <location>
        <begin position="6"/>
        <end position="32"/>
    </location>
</feature>
<dbReference type="EMBL" id="LFLK01000004">
    <property type="protein sequence ID" value="OCR90842.1"/>
    <property type="molecule type" value="Genomic_DNA"/>
</dbReference>
<protein>
    <recommendedName>
        <fullName evidence="4">DUF4760 domain-containing protein</fullName>
    </recommendedName>
</protein>
<accession>A0AAX0HBB0</accession>
<dbReference type="RefSeq" id="WP_065838530.1">
    <property type="nucleotide sequence ID" value="NZ_CP027287.1"/>
</dbReference>
<gene>
    <name evidence="2" type="ORF">CFT12S02225_04980</name>
</gene>
<evidence type="ECO:0000313" key="2">
    <source>
        <dbReference type="EMBL" id="OCR90842.1"/>
    </source>
</evidence>
<evidence type="ECO:0000313" key="3">
    <source>
        <dbReference type="Proteomes" id="UP000093100"/>
    </source>
</evidence>
<keyword evidence="1" id="KW-0472">Membrane</keyword>
<comment type="caution">
    <text evidence="2">The sequence shown here is derived from an EMBL/GenBank/DDBJ whole genome shotgun (WGS) entry which is preliminary data.</text>
</comment>
<reference evidence="2 3" key="1">
    <citation type="journal article" date="2016" name="Genome Biol. Evol.">
        <title>Comparative Genomics of Campylobacter fetus from Reptiles and Mammals Reveals Divergent Evolution in Host-Associated Lineages.</title>
        <authorList>
            <person name="Gilbert M.J."/>
            <person name="Miller W.G."/>
            <person name="Yee E."/>
            <person name="Zomer A.L."/>
            <person name="van der Graaf-van Bloois L."/>
            <person name="Fitzgerald C."/>
            <person name="Forbes K.J."/>
            <person name="Meric G."/>
            <person name="Sheppard S.K."/>
            <person name="Wagenaar J.A."/>
            <person name="Duim B."/>
        </authorList>
    </citation>
    <scope>NUCLEOTIDE SEQUENCE [LARGE SCALE GENOMIC DNA]</scope>
    <source>
        <strain evidence="2 3">12S02225-3</strain>
    </source>
</reference>
<keyword evidence="1" id="KW-0812">Transmembrane</keyword>
<keyword evidence="1" id="KW-1133">Transmembrane helix</keyword>
<dbReference type="AlphaFoldDB" id="A0AAX0HBB0"/>
<dbReference type="Proteomes" id="UP000093100">
    <property type="component" value="Unassembled WGS sequence"/>
</dbReference>
<organism evidence="2 3">
    <name type="scientific">Campylobacter fetus subsp. testudinum</name>
    <dbReference type="NCBI Taxonomy" id="1507806"/>
    <lineage>
        <taxon>Bacteria</taxon>
        <taxon>Pseudomonadati</taxon>
        <taxon>Campylobacterota</taxon>
        <taxon>Epsilonproteobacteria</taxon>
        <taxon>Campylobacterales</taxon>
        <taxon>Campylobacteraceae</taxon>
        <taxon>Campylobacter</taxon>
    </lineage>
</organism>
<evidence type="ECO:0000256" key="1">
    <source>
        <dbReference type="SAM" id="Phobius"/>
    </source>
</evidence>
<name>A0AAX0HBB0_CAMFE</name>